<evidence type="ECO:0000256" key="1">
    <source>
        <dbReference type="ARBA" id="ARBA00001946"/>
    </source>
</evidence>
<keyword evidence="6" id="KW-1185">Reference proteome</keyword>
<dbReference type="SMART" id="SM00990">
    <property type="entry name" value="VRR_NUC"/>
    <property type="match status" value="1"/>
</dbReference>
<dbReference type="Proteomes" id="UP000199309">
    <property type="component" value="Unassembled WGS sequence"/>
</dbReference>
<gene>
    <name evidence="5" type="ORF">SAMN05660299_00283</name>
</gene>
<dbReference type="GO" id="GO:0016788">
    <property type="term" value="F:hydrolase activity, acting on ester bonds"/>
    <property type="evidence" value="ECO:0007669"/>
    <property type="project" value="InterPro"/>
</dbReference>
<evidence type="ECO:0000256" key="2">
    <source>
        <dbReference type="ARBA" id="ARBA00022722"/>
    </source>
</evidence>
<keyword evidence="2" id="KW-0540">Nuclease</keyword>
<dbReference type="Gene3D" id="3.40.1350.10">
    <property type="match status" value="1"/>
</dbReference>
<reference evidence="5 6" key="1">
    <citation type="submission" date="2016-10" db="EMBL/GenBank/DDBJ databases">
        <authorList>
            <person name="de Groot N.N."/>
        </authorList>
    </citation>
    <scope>NUCLEOTIDE SEQUENCE [LARGE SCALE GENOMIC DNA]</scope>
    <source>
        <strain evidence="5 6">DSM 16981</strain>
    </source>
</reference>
<dbReference type="AlphaFoldDB" id="A0A1G9QUI5"/>
<feature type="domain" description="VRR-NUC" evidence="4">
    <location>
        <begin position="3"/>
        <end position="82"/>
    </location>
</feature>
<proteinExistence type="predicted"/>
<comment type="cofactor">
    <cofactor evidence="1">
        <name>Mg(2+)</name>
        <dbReference type="ChEBI" id="CHEBI:18420"/>
    </cofactor>
</comment>
<dbReference type="EMBL" id="FNHQ01000002">
    <property type="protein sequence ID" value="SDM14551.1"/>
    <property type="molecule type" value="Genomic_DNA"/>
</dbReference>
<accession>A0A1G9QUI5</accession>
<evidence type="ECO:0000313" key="6">
    <source>
        <dbReference type="Proteomes" id="UP000199309"/>
    </source>
</evidence>
<evidence type="ECO:0000256" key="3">
    <source>
        <dbReference type="ARBA" id="ARBA00022801"/>
    </source>
</evidence>
<dbReference type="RefSeq" id="WP_218118684.1">
    <property type="nucleotide sequence ID" value="NZ_FNHQ01000002.1"/>
</dbReference>
<dbReference type="InterPro" id="IPR011856">
    <property type="entry name" value="tRNA_endonuc-like_dom_sf"/>
</dbReference>
<dbReference type="GO" id="GO:0004518">
    <property type="term" value="F:nuclease activity"/>
    <property type="evidence" value="ECO:0007669"/>
    <property type="project" value="UniProtKB-KW"/>
</dbReference>
<dbReference type="GO" id="GO:0003676">
    <property type="term" value="F:nucleic acid binding"/>
    <property type="evidence" value="ECO:0007669"/>
    <property type="project" value="InterPro"/>
</dbReference>
<keyword evidence="3" id="KW-0378">Hydrolase</keyword>
<evidence type="ECO:0000313" key="5">
    <source>
        <dbReference type="EMBL" id="SDM14551.1"/>
    </source>
</evidence>
<dbReference type="STRING" id="349095.SAMN05660299_00283"/>
<name>A0A1G9QUI5_9FIRM</name>
<organism evidence="5 6">
    <name type="scientific">Megasphaera paucivorans</name>
    <dbReference type="NCBI Taxonomy" id="349095"/>
    <lineage>
        <taxon>Bacteria</taxon>
        <taxon>Bacillati</taxon>
        <taxon>Bacillota</taxon>
        <taxon>Negativicutes</taxon>
        <taxon>Veillonellales</taxon>
        <taxon>Veillonellaceae</taxon>
        <taxon>Megasphaera</taxon>
    </lineage>
</organism>
<sequence length="104" mass="12141">MKILEKELEQKLVQGVKRLGGWALKFTSPGQDGVPDRIVMMPGKTYFVEMKAPGEKPRPLQQVVIRRMRRLHQKVFTVDSEEELAKLLQYMLDDQCKIDRRAML</sequence>
<protein>
    <recommendedName>
        <fullName evidence="4">VRR-NUC domain-containing protein</fullName>
    </recommendedName>
</protein>
<evidence type="ECO:0000259" key="4">
    <source>
        <dbReference type="SMART" id="SM00990"/>
    </source>
</evidence>
<dbReference type="InterPro" id="IPR014883">
    <property type="entry name" value="VRR_NUC"/>
</dbReference>